<feature type="coiled-coil region" evidence="1">
    <location>
        <begin position="5"/>
        <end position="81"/>
    </location>
</feature>
<dbReference type="EMBL" id="JBHFQA010000010">
    <property type="protein sequence ID" value="KAL2091997.1"/>
    <property type="molecule type" value="Genomic_DNA"/>
</dbReference>
<sequence>MESTMQEAERGLKKLDESTEDLTAKQYEYGRQREQKLLILNNLNDKLKAERQCLANSKEALENARKHLQINEDTLERQRRRENTAATVTRVGIGVTIIPIVGWVAGPAMAIGGLLELDEAEKAIKVAKEEVGRSESQVNTYSAKVSDYQSQIPKSELDINQRDEELRRIREKLSNVQLQRVALAEFQKKMRKVAHLLGLLSGRANVLEVQTRTFISLEPVMRVMVELVKLAVDIPRNQILSDRNVMSLVDAMRENNNRLLALCASMSQSSELQNYF</sequence>
<dbReference type="Proteomes" id="UP001591681">
    <property type="component" value="Unassembled WGS sequence"/>
</dbReference>
<evidence type="ECO:0000256" key="1">
    <source>
        <dbReference type="SAM" id="Coils"/>
    </source>
</evidence>
<evidence type="ECO:0000313" key="3">
    <source>
        <dbReference type="Proteomes" id="UP001591681"/>
    </source>
</evidence>
<dbReference type="AlphaFoldDB" id="A0ABD1JYM6"/>
<accession>A0ABD1JYM6</accession>
<organism evidence="2 3">
    <name type="scientific">Coilia grayii</name>
    <name type="common">Gray's grenadier anchovy</name>
    <dbReference type="NCBI Taxonomy" id="363190"/>
    <lineage>
        <taxon>Eukaryota</taxon>
        <taxon>Metazoa</taxon>
        <taxon>Chordata</taxon>
        <taxon>Craniata</taxon>
        <taxon>Vertebrata</taxon>
        <taxon>Euteleostomi</taxon>
        <taxon>Actinopterygii</taxon>
        <taxon>Neopterygii</taxon>
        <taxon>Teleostei</taxon>
        <taxon>Clupei</taxon>
        <taxon>Clupeiformes</taxon>
        <taxon>Clupeoidei</taxon>
        <taxon>Engraulidae</taxon>
        <taxon>Coilinae</taxon>
        <taxon>Coilia</taxon>
    </lineage>
</organism>
<evidence type="ECO:0000313" key="2">
    <source>
        <dbReference type="EMBL" id="KAL2091997.1"/>
    </source>
</evidence>
<keyword evidence="3" id="KW-1185">Reference proteome</keyword>
<gene>
    <name evidence="2" type="ORF">ACEWY4_011795</name>
</gene>
<reference evidence="2 3" key="1">
    <citation type="submission" date="2024-09" db="EMBL/GenBank/DDBJ databases">
        <title>A chromosome-level genome assembly of Gray's grenadier anchovy, Coilia grayii.</title>
        <authorList>
            <person name="Fu Z."/>
        </authorList>
    </citation>
    <scope>NUCLEOTIDE SEQUENCE [LARGE SCALE GENOMIC DNA]</scope>
    <source>
        <strain evidence="2">G4</strain>
        <tissue evidence="2">Muscle</tissue>
    </source>
</reference>
<feature type="coiled-coil region" evidence="1">
    <location>
        <begin position="117"/>
        <end position="179"/>
    </location>
</feature>
<keyword evidence="1" id="KW-0175">Coiled coil</keyword>
<protein>
    <submittedName>
        <fullName evidence="2">Uncharacterized protein</fullName>
    </submittedName>
</protein>
<proteinExistence type="predicted"/>
<name>A0ABD1JYM6_9TELE</name>
<comment type="caution">
    <text evidence="2">The sequence shown here is derived from an EMBL/GenBank/DDBJ whole genome shotgun (WGS) entry which is preliminary data.</text>
</comment>